<sequence length="228" mass="24967">MAFAGSFLSQSTKFQLNILCNPRRKIPPARSSRRKMMLTAMASRMDLPRLAEAAKLTIDFSFDDADIIEEGTLNAVIGLQTLQDGESILQEKSIVKAACNRAFIVTEEQYTRDLHGSIPVLVNSVNWMETAEEIDDLFLGDAEVWRRPTIGHAGPTGGDFPLVTSEGHNVLDVIFTSPILDLAQVAESLDRIEGVVDHGVIFGIPCTAVLVSKDGLRIVDNLLKDAIM</sequence>
<dbReference type="EMBL" id="CM056813">
    <property type="protein sequence ID" value="KAJ8642087.1"/>
    <property type="molecule type" value="Genomic_DNA"/>
</dbReference>
<protein>
    <submittedName>
        <fullName evidence="1">Uncharacterized protein</fullName>
    </submittedName>
</protein>
<reference evidence="1 2" key="1">
    <citation type="journal article" date="2022" name="Hortic Res">
        <title>A haplotype resolved chromosomal level avocado genome allows analysis of novel avocado genes.</title>
        <authorList>
            <person name="Nath O."/>
            <person name="Fletcher S.J."/>
            <person name="Hayward A."/>
            <person name="Shaw L.M."/>
            <person name="Masouleh A.K."/>
            <person name="Furtado A."/>
            <person name="Henry R.J."/>
            <person name="Mitter N."/>
        </authorList>
    </citation>
    <scope>NUCLEOTIDE SEQUENCE [LARGE SCALE GENOMIC DNA]</scope>
    <source>
        <strain evidence="2">cv. Hass</strain>
    </source>
</reference>
<evidence type="ECO:0000313" key="2">
    <source>
        <dbReference type="Proteomes" id="UP001234297"/>
    </source>
</evidence>
<keyword evidence="2" id="KW-1185">Reference proteome</keyword>
<gene>
    <name evidence="1" type="ORF">MRB53_018781</name>
</gene>
<organism evidence="1 2">
    <name type="scientific">Persea americana</name>
    <name type="common">Avocado</name>
    <dbReference type="NCBI Taxonomy" id="3435"/>
    <lineage>
        <taxon>Eukaryota</taxon>
        <taxon>Viridiplantae</taxon>
        <taxon>Streptophyta</taxon>
        <taxon>Embryophyta</taxon>
        <taxon>Tracheophyta</taxon>
        <taxon>Spermatophyta</taxon>
        <taxon>Magnoliopsida</taxon>
        <taxon>Magnoliidae</taxon>
        <taxon>Laurales</taxon>
        <taxon>Lauraceae</taxon>
        <taxon>Persea</taxon>
    </lineage>
</organism>
<comment type="caution">
    <text evidence="1">The sequence shown here is derived from an EMBL/GenBank/DDBJ whole genome shotgun (WGS) entry which is preliminary data.</text>
</comment>
<accession>A0ACC2M8E9</accession>
<proteinExistence type="predicted"/>
<evidence type="ECO:0000313" key="1">
    <source>
        <dbReference type="EMBL" id="KAJ8642087.1"/>
    </source>
</evidence>
<name>A0ACC2M8E9_PERAE</name>
<dbReference type="Proteomes" id="UP001234297">
    <property type="component" value="Chromosome 5"/>
</dbReference>